<dbReference type="OrthoDB" id="129389at2"/>
<name>A0A2N9L3K3_9BACT</name>
<accession>A0A2N9L3K3</accession>
<sequence length="107" mass="12171">MEDWKFTQKDPSEALAKLHFFSVKKKHASGEIEARITVKEFATAKTTDMKFFAVADLHLNQKTMKFQPCGWAETMMGALTECLRNLRKFDYEGHELSPATPECGAEP</sequence>
<evidence type="ECO:0000313" key="2">
    <source>
        <dbReference type="Proteomes" id="UP000239735"/>
    </source>
</evidence>
<dbReference type="Proteomes" id="UP000239735">
    <property type="component" value="Unassembled WGS sequence"/>
</dbReference>
<gene>
    <name evidence="1" type="ORF">SBA5_110169</name>
</gene>
<organism evidence="1 2">
    <name type="scientific">Candidatus Sulfuritelmatomonas gaucii</name>
    <dbReference type="NCBI Taxonomy" id="2043161"/>
    <lineage>
        <taxon>Bacteria</taxon>
        <taxon>Pseudomonadati</taxon>
        <taxon>Acidobacteriota</taxon>
        <taxon>Terriglobia</taxon>
        <taxon>Terriglobales</taxon>
        <taxon>Acidobacteriaceae</taxon>
        <taxon>Candidatus Sulfuritelmatomonas</taxon>
    </lineage>
</organism>
<reference evidence="2" key="1">
    <citation type="submission" date="2018-02" db="EMBL/GenBank/DDBJ databases">
        <authorList>
            <person name="Hausmann B."/>
        </authorList>
    </citation>
    <scope>NUCLEOTIDE SEQUENCE [LARGE SCALE GENOMIC DNA]</scope>
    <source>
        <strain evidence="2">Peat soil MAG SbA5</strain>
    </source>
</reference>
<dbReference type="EMBL" id="OKRB01000013">
    <property type="protein sequence ID" value="SPE17809.1"/>
    <property type="molecule type" value="Genomic_DNA"/>
</dbReference>
<proteinExistence type="predicted"/>
<dbReference type="AlphaFoldDB" id="A0A2N9L3K3"/>
<evidence type="ECO:0000313" key="1">
    <source>
        <dbReference type="EMBL" id="SPE17809.1"/>
    </source>
</evidence>
<protein>
    <submittedName>
        <fullName evidence="1">Uncharacterized protein</fullName>
    </submittedName>
</protein>